<dbReference type="InterPro" id="IPR004113">
    <property type="entry name" value="FAD-bd_oxidored_4_C"/>
</dbReference>
<dbReference type="AlphaFoldDB" id="A0A654U594"/>
<dbReference type="GO" id="GO:0008609">
    <property type="term" value="F:alkylglycerone-phosphate synthase activity"/>
    <property type="evidence" value="ECO:0007669"/>
    <property type="project" value="InterPro"/>
</dbReference>
<evidence type="ECO:0000256" key="3">
    <source>
        <dbReference type="ARBA" id="ARBA00022827"/>
    </source>
</evidence>
<evidence type="ECO:0000259" key="6">
    <source>
        <dbReference type="Pfam" id="PF02913"/>
    </source>
</evidence>
<dbReference type="Proteomes" id="UP000046680">
    <property type="component" value="Unassembled WGS sequence"/>
</dbReference>
<evidence type="ECO:0000256" key="4">
    <source>
        <dbReference type="PIRSR" id="PIRSR625650-1"/>
    </source>
</evidence>
<evidence type="ECO:0000256" key="1">
    <source>
        <dbReference type="ARBA" id="ARBA00001974"/>
    </source>
</evidence>
<evidence type="ECO:0000256" key="2">
    <source>
        <dbReference type="ARBA" id="ARBA00022630"/>
    </source>
</evidence>
<feature type="active site" description="Proton donor/acceptor" evidence="4">
    <location>
        <position position="90"/>
    </location>
</feature>
<evidence type="ECO:0000256" key="5">
    <source>
        <dbReference type="PIRSR" id="PIRSR625650-2"/>
    </source>
</evidence>
<dbReference type="InterPro" id="IPR025650">
    <property type="entry name" value="Alkyl-DHAP_Synthase"/>
</dbReference>
<dbReference type="GO" id="GO:0050660">
    <property type="term" value="F:flavin adenine dinucleotide binding"/>
    <property type="evidence" value="ECO:0007669"/>
    <property type="project" value="InterPro"/>
</dbReference>
<organism evidence="7 8">
    <name type="scientific">Mycobacterium tuberculosis</name>
    <dbReference type="NCBI Taxonomy" id="1773"/>
    <lineage>
        <taxon>Bacteria</taxon>
        <taxon>Bacillati</taxon>
        <taxon>Actinomycetota</taxon>
        <taxon>Actinomycetes</taxon>
        <taxon>Mycobacteriales</taxon>
        <taxon>Mycobacteriaceae</taxon>
        <taxon>Mycobacterium</taxon>
        <taxon>Mycobacterium tuberculosis complex</taxon>
    </lineage>
</organism>
<proteinExistence type="predicted"/>
<dbReference type="Gene3D" id="1.10.45.10">
    <property type="entry name" value="Vanillyl-alcohol Oxidase, Chain A, domain 4"/>
    <property type="match status" value="1"/>
</dbReference>
<dbReference type="PANTHER" id="PTHR46568:SF1">
    <property type="entry name" value="ALKYLDIHYDROXYACETONEPHOSPHATE SYNTHASE, PEROXISOMAL"/>
    <property type="match status" value="1"/>
</dbReference>
<dbReference type="FunFam" id="1.10.45.10:FF:000001">
    <property type="entry name" value="D-lactate dehydrogenase mitochondrial"/>
    <property type="match status" value="1"/>
</dbReference>
<keyword evidence="2" id="KW-0285">Flavoprotein</keyword>
<evidence type="ECO:0000313" key="7">
    <source>
        <dbReference type="EMBL" id="CFS01188.1"/>
    </source>
</evidence>
<feature type="domain" description="FAD-binding oxidoreductase/transferase type 4 C-terminal" evidence="6">
    <location>
        <begin position="15"/>
        <end position="167"/>
    </location>
</feature>
<accession>A0A654U594</accession>
<dbReference type="Pfam" id="PF02913">
    <property type="entry name" value="FAD-oxidase_C"/>
    <property type="match status" value="1"/>
</dbReference>
<dbReference type="SUPFAM" id="SSF55103">
    <property type="entry name" value="FAD-linked oxidases, C-terminal domain"/>
    <property type="match status" value="1"/>
</dbReference>
<evidence type="ECO:0000313" key="8">
    <source>
        <dbReference type="Proteomes" id="UP000046680"/>
    </source>
</evidence>
<protein>
    <submittedName>
        <fullName evidence="7">Flavoprotein</fullName>
    </submittedName>
</protein>
<feature type="binding site" evidence="5">
    <location>
        <position position="29"/>
    </location>
    <ligand>
        <name>substrate</name>
    </ligand>
</feature>
<keyword evidence="3" id="KW-0274">FAD</keyword>
<gene>
    <name evidence="7" type="ORF">ERS007657_03566</name>
</gene>
<dbReference type="PANTHER" id="PTHR46568">
    <property type="entry name" value="ALKYLDIHYDROXYACETONEPHOSPHATE SYNTHASE, PEROXISOMAL"/>
    <property type="match status" value="1"/>
</dbReference>
<dbReference type="InterPro" id="IPR016171">
    <property type="entry name" value="Vanillyl_alc_oxidase_C-sub2"/>
</dbReference>
<sequence length="169" mass="17579">MLAARGGTSLGEGPARAWERGRFAAPYLRDSLLAAGALCETLETATVWSNTPVLKAAVTEALTTSLAASGTPALVMCHVSHVYPTGASLYFTVVAGQRGDPIEQWLAAKKAASDAIMATGGTITHHHAVGSDHRPWMRAEVGDLGVTLLRTIKATLDPAGILNPGKLIP</sequence>
<dbReference type="InterPro" id="IPR016164">
    <property type="entry name" value="FAD-linked_Oxase-like_C"/>
</dbReference>
<dbReference type="Gene3D" id="3.40.462.40">
    <property type="entry name" value="FAD-linked oxidase, cap domain/gating helix"/>
    <property type="match status" value="1"/>
</dbReference>
<dbReference type="GO" id="GO:0008610">
    <property type="term" value="P:lipid biosynthetic process"/>
    <property type="evidence" value="ECO:0007669"/>
    <property type="project" value="InterPro"/>
</dbReference>
<dbReference type="EMBL" id="CGCX01001773">
    <property type="protein sequence ID" value="CFS01188.1"/>
    <property type="molecule type" value="Genomic_DNA"/>
</dbReference>
<reference evidence="7 8" key="1">
    <citation type="submission" date="2015-03" db="EMBL/GenBank/DDBJ databases">
        <authorList>
            <consortium name="Pathogen Informatics"/>
        </authorList>
    </citation>
    <scope>NUCLEOTIDE SEQUENCE [LARGE SCALE GENOMIC DNA]</scope>
    <source>
        <strain evidence="7 8">C09601061</strain>
    </source>
</reference>
<name>A0A654U594_MYCTX</name>
<comment type="cofactor">
    <cofactor evidence="1">
        <name>FAD</name>
        <dbReference type="ChEBI" id="CHEBI:57692"/>
    </cofactor>
</comment>